<evidence type="ECO:0000256" key="2">
    <source>
        <dbReference type="ARBA" id="ARBA00022475"/>
    </source>
</evidence>
<dbReference type="GO" id="GO:0005886">
    <property type="term" value="C:plasma membrane"/>
    <property type="evidence" value="ECO:0007669"/>
    <property type="project" value="UniProtKB-SubCell"/>
</dbReference>
<dbReference type="Pfam" id="PF07690">
    <property type="entry name" value="MFS_1"/>
    <property type="match status" value="1"/>
</dbReference>
<feature type="transmembrane region" description="Helical" evidence="6">
    <location>
        <begin position="91"/>
        <end position="109"/>
    </location>
</feature>
<evidence type="ECO:0000256" key="1">
    <source>
        <dbReference type="ARBA" id="ARBA00004651"/>
    </source>
</evidence>
<feature type="transmembrane region" description="Helical" evidence="6">
    <location>
        <begin position="344"/>
        <end position="364"/>
    </location>
</feature>
<keyword evidence="3 6" id="KW-0812">Transmembrane</keyword>
<evidence type="ECO:0000256" key="6">
    <source>
        <dbReference type="SAM" id="Phobius"/>
    </source>
</evidence>
<proteinExistence type="predicted"/>
<dbReference type="PROSITE" id="PS50850">
    <property type="entry name" value="MFS"/>
    <property type="match status" value="1"/>
</dbReference>
<keyword evidence="2" id="KW-1003">Cell membrane</keyword>
<dbReference type="GO" id="GO:0022857">
    <property type="term" value="F:transmembrane transporter activity"/>
    <property type="evidence" value="ECO:0007669"/>
    <property type="project" value="InterPro"/>
</dbReference>
<feature type="transmembrane region" description="Helical" evidence="6">
    <location>
        <begin position="115"/>
        <end position="138"/>
    </location>
</feature>
<evidence type="ECO:0000256" key="4">
    <source>
        <dbReference type="ARBA" id="ARBA00022989"/>
    </source>
</evidence>
<name>A0A506UJC2_9HYPH</name>
<comment type="caution">
    <text evidence="8">The sequence shown here is derived from an EMBL/GenBank/DDBJ whole genome shotgun (WGS) entry which is preliminary data.</text>
</comment>
<reference evidence="8 9" key="1">
    <citation type="submission" date="2019-06" db="EMBL/GenBank/DDBJ databases">
        <authorList>
            <person name="Li M."/>
        </authorList>
    </citation>
    <scope>NUCLEOTIDE SEQUENCE [LARGE SCALE GENOMIC DNA]</scope>
    <source>
        <strain evidence="8 9">BGMRC2036</strain>
    </source>
</reference>
<keyword evidence="4 6" id="KW-1133">Transmembrane helix</keyword>
<dbReference type="AlphaFoldDB" id="A0A506UJC2"/>
<gene>
    <name evidence="8" type="ORF">FJU08_02355</name>
</gene>
<dbReference type="InterPro" id="IPR036259">
    <property type="entry name" value="MFS_trans_sf"/>
</dbReference>
<feature type="transmembrane region" description="Helical" evidence="6">
    <location>
        <begin position="61"/>
        <end position="84"/>
    </location>
</feature>
<feature type="transmembrane region" description="Helical" evidence="6">
    <location>
        <begin position="225"/>
        <end position="243"/>
    </location>
</feature>
<dbReference type="OrthoDB" id="8667309at2"/>
<dbReference type="Gene3D" id="1.20.1250.20">
    <property type="entry name" value="MFS general substrate transporter like domains"/>
    <property type="match status" value="1"/>
</dbReference>
<feature type="transmembrane region" description="Helical" evidence="6">
    <location>
        <begin position="27"/>
        <end position="49"/>
    </location>
</feature>
<feature type="domain" description="Major facilitator superfamily (MFS) profile" evidence="7">
    <location>
        <begin position="26"/>
        <end position="397"/>
    </location>
</feature>
<dbReference type="PANTHER" id="PTHR43124">
    <property type="entry name" value="PURINE EFFLUX PUMP PBUE"/>
    <property type="match status" value="1"/>
</dbReference>
<feature type="transmembrane region" description="Helical" evidence="6">
    <location>
        <begin position="255"/>
        <end position="275"/>
    </location>
</feature>
<organism evidence="8 9">
    <name type="scientific">Martelella alba</name>
    <dbReference type="NCBI Taxonomy" id="2590451"/>
    <lineage>
        <taxon>Bacteria</taxon>
        <taxon>Pseudomonadati</taxon>
        <taxon>Pseudomonadota</taxon>
        <taxon>Alphaproteobacteria</taxon>
        <taxon>Hyphomicrobiales</taxon>
        <taxon>Aurantimonadaceae</taxon>
        <taxon>Martelella</taxon>
    </lineage>
</organism>
<dbReference type="SUPFAM" id="SSF103473">
    <property type="entry name" value="MFS general substrate transporter"/>
    <property type="match status" value="1"/>
</dbReference>
<feature type="transmembrane region" description="Helical" evidence="6">
    <location>
        <begin position="312"/>
        <end position="332"/>
    </location>
</feature>
<dbReference type="InterPro" id="IPR020846">
    <property type="entry name" value="MFS_dom"/>
</dbReference>
<feature type="transmembrane region" description="Helical" evidence="6">
    <location>
        <begin position="179"/>
        <end position="199"/>
    </location>
</feature>
<evidence type="ECO:0000256" key="5">
    <source>
        <dbReference type="ARBA" id="ARBA00023136"/>
    </source>
</evidence>
<feature type="transmembrane region" description="Helical" evidence="6">
    <location>
        <begin position="287"/>
        <end position="306"/>
    </location>
</feature>
<dbReference type="EMBL" id="VHLG01000001">
    <property type="protein sequence ID" value="TPW33420.1"/>
    <property type="molecule type" value="Genomic_DNA"/>
</dbReference>
<keyword evidence="9" id="KW-1185">Reference proteome</keyword>
<evidence type="ECO:0000259" key="7">
    <source>
        <dbReference type="PROSITE" id="PS50850"/>
    </source>
</evidence>
<dbReference type="Proteomes" id="UP000318801">
    <property type="component" value="Unassembled WGS sequence"/>
</dbReference>
<feature type="transmembrane region" description="Helical" evidence="6">
    <location>
        <begin position="370"/>
        <end position="392"/>
    </location>
</feature>
<evidence type="ECO:0000313" key="8">
    <source>
        <dbReference type="EMBL" id="TPW33420.1"/>
    </source>
</evidence>
<evidence type="ECO:0000256" key="3">
    <source>
        <dbReference type="ARBA" id="ARBA00022692"/>
    </source>
</evidence>
<dbReference type="InterPro" id="IPR011701">
    <property type="entry name" value="MFS"/>
</dbReference>
<sequence>MRISKGYKQSFQGPAVLTSQTLFRLRLAALITGVFLIGANSFVLSPILSDVAAALNTTPVAAARAISAFGGATAISALVLSALIDRIGTRMVLMGAAIAMGVAFIGSGMSRSWQMLSAFQALAGLSTGMLLPAIYSEAVEIAPEGQGSRIMGLVLSGWSIAMIAGVPISALLADFLSWRVAYGFLAVLAIAAAFTYAGFKDRKPVDRRPAVPRLEALHYRGAKKLLGTCLCFMTSFYGSYALLGDQVRTALGVNATLASTVVISYGAGFGLGGILVRLVDRIGPARVLPVALCFSALLYGALPVATQGMLTAILATFLLGIGNHFGLNLIVLRLAGLNPAARGTLLGLNITATYVAVFFGPLLMGVLYGGLGFGAVGALAFVLLSSAALLAFQTRKI</sequence>
<accession>A0A506UJC2</accession>
<dbReference type="InterPro" id="IPR050189">
    <property type="entry name" value="MFS_Efflux_Transporters"/>
</dbReference>
<evidence type="ECO:0000313" key="9">
    <source>
        <dbReference type="Proteomes" id="UP000318801"/>
    </source>
</evidence>
<protein>
    <submittedName>
        <fullName evidence="8">MFS transporter</fullName>
    </submittedName>
</protein>
<feature type="transmembrane region" description="Helical" evidence="6">
    <location>
        <begin position="150"/>
        <end position="173"/>
    </location>
</feature>
<dbReference type="PANTHER" id="PTHR43124:SF10">
    <property type="entry name" value="PURINE EFFLUX PUMP PBUE"/>
    <property type="match status" value="1"/>
</dbReference>
<comment type="subcellular location">
    <subcellularLocation>
        <location evidence="1">Cell membrane</location>
        <topology evidence="1">Multi-pass membrane protein</topology>
    </subcellularLocation>
</comment>
<keyword evidence="5 6" id="KW-0472">Membrane</keyword>